<dbReference type="Proteomes" id="UP000324222">
    <property type="component" value="Unassembled WGS sequence"/>
</dbReference>
<keyword evidence="1" id="KW-1133">Transmembrane helix</keyword>
<dbReference type="OrthoDB" id="1899781at2759"/>
<dbReference type="EMBL" id="VSRR010001706">
    <property type="protein sequence ID" value="MPC27192.1"/>
    <property type="molecule type" value="Genomic_DNA"/>
</dbReference>
<evidence type="ECO:0000256" key="1">
    <source>
        <dbReference type="SAM" id="Phobius"/>
    </source>
</evidence>
<comment type="caution">
    <text evidence="2">The sequence shown here is derived from an EMBL/GenBank/DDBJ whole genome shotgun (WGS) entry which is preliminary data.</text>
</comment>
<sequence>MSGSRRSHNTGESALRSNFYLVFNLECMFEGAIKLLYPHNKGSYIAADPKFTNVALFYGHLNDVPAAKLPSQLAEARPYALWAAWIFLLSFASWLFLTSELCARLTEAILNNWREAEAQNDHQD</sequence>
<proteinExistence type="predicted"/>
<feature type="transmembrane region" description="Helical" evidence="1">
    <location>
        <begin position="79"/>
        <end position="97"/>
    </location>
</feature>
<dbReference type="AlphaFoldDB" id="A0A5B7DZJ3"/>
<keyword evidence="1" id="KW-0472">Membrane</keyword>
<reference evidence="2 3" key="1">
    <citation type="submission" date="2019-05" db="EMBL/GenBank/DDBJ databases">
        <title>Another draft genome of Portunus trituberculatus and its Hox gene families provides insights of decapod evolution.</title>
        <authorList>
            <person name="Jeong J.-H."/>
            <person name="Song I."/>
            <person name="Kim S."/>
            <person name="Choi T."/>
            <person name="Kim D."/>
            <person name="Ryu S."/>
            <person name="Kim W."/>
        </authorList>
    </citation>
    <scope>NUCLEOTIDE SEQUENCE [LARGE SCALE GENOMIC DNA]</scope>
    <source>
        <tissue evidence="2">Muscle</tissue>
    </source>
</reference>
<name>A0A5B7DZJ3_PORTR</name>
<protein>
    <submittedName>
        <fullName evidence="2">Uncharacterized protein</fullName>
    </submittedName>
</protein>
<keyword evidence="1" id="KW-0812">Transmembrane</keyword>
<keyword evidence="3" id="KW-1185">Reference proteome</keyword>
<accession>A0A5B7DZJ3</accession>
<gene>
    <name evidence="2" type="ORF">E2C01_020357</name>
</gene>
<evidence type="ECO:0000313" key="2">
    <source>
        <dbReference type="EMBL" id="MPC27192.1"/>
    </source>
</evidence>
<organism evidence="2 3">
    <name type="scientific">Portunus trituberculatus</name>
    <name type="common">Swimming crab</name>
    <name type="synonym">Neptunus trituberculatus</name>
    <dbReference type="NCBI Taxonomy" id="210409"/>
    <lineage>
        <taxon>Eukaryota</taxon>
        <taxon>Metazoa</taxon>
        <taxon>Ecdysozoa</taxon>
        <taxon>Arthropoda</taxon>
        <taxon>Crustacea</taxon>
        <taxon>Multicrustacea</taxon>
        <taxon>Malacostraca</taxon>
        <taxon>Eumalacostraca</taxon>
        <taxon>Eucarida</taxon>
        <taxon>Decapoda</taxon>
        <taxon>Pleocyemata</taxon>
        <taxon>Brachyura</taxon>
        <taxon>Eubrachyura</taxon>
        <taxon>Portunoidea</taxon>
        <taxon>Portunidae</taxon>
        <taxon>Portuninae</taxon>
        <taxon>Portunus</taxon>
    </lineage>
</organism>
<evidence type="ECO:0000313" key="3">
    <source>
        <dbReference type="Proteomes" id="UP000324222"/>
    </source>
</evidence>